<dbReference type="Proteomes" id="UP000318582">
    <property type="component" value="Unassembled WGS sequence"/>
</dbReference>
<feature type="signal peptide" evidence="1">
    <location>
        <begin position="1"/>
        <end position="20"/>
    </location>
</feature>
<dbReference type="SUPFAM" id="SSF53474">
    <property type="entry name" value="alpha/beta-Hydrolases"/>
    <property type="match status" value="1"/>
</dbReference>
<dbReference type="Pfam" id="PF01764">
    <property type="entry name" value="Lipase_3"/>
    <property type="match status" value="1"/>
</dbReference>
<accession>A0A507EH10</accession>
<evidence type="ECO:0000313" key="4">
    <source>
        <dbReference type="Proteomes" id="UP000318582"/>
    </source>
</evidence>
<organism evidence="3 4">
    <name type="scientific">Powellomyces hirtus</name>
    <dbReference type="NCBI Taxonomy" id="109895"/>
    <lineage>
        <taxon>Eukaryota</taxon>
        <taxon>Fungi</taxon>
        <taxon>Fungi incertae sedis</taxon>
        <taxon>Chytridiomycota</taxon>
        <taxon>Chytridiomycota incertae sedis</taxon>
        <taxon>Chytridiomycetes</taxon>
        <taxon>Spizellomycetales</taxon>
        <taxon>Powellomycetaceae</taxon>
        <taxon>Powellomyces</taxon>
    </lineage>
</organism>
<dbReference type="AlphaFoldDB" id="A0A507EH10"/>
<dbReference type="PANTHER" id="PTHR45856">
    <property type="entry name" value="ALPHA/BETA-HYDROLASES SUPERFAMILY PROTEIN"/>
    <property type="match status" value="1"/>
</dbReference>
<dbReference type="InterPro" id="IPR002921">
    <property type="entry name" value="Fungal_lipase-type"/>
</dbReference>
<gene>
    <name evidence="3" type="ORF">PhCBS80983_g00348</name>
</gene>
<dbReference type="Gene3D" id="3.40.50.1820">
    <property type="entry name" value="alpha/beta hydrolase"/>
    <property type="match status" value="1"/>
</dbReference>
<keyword evidence="4" id="KW-1185">Reference proteome</keyword>
<sequence>MVHFRPIAVVLAIAALGVQASPAIQNLQPRASPQVKARNAQQIRLDFMSDAIGYQATPDMIADLNAGPITNVIKTKASPARKANKSPEEIAVKELEDMDKPAPSLVNAANGEVITGAVLNLVKSKQLYAAAAYCLNGLDDWTCRERCPKGIKLVKAFDDIVTNSVCYVAYSLENKEIIVSYRGTASIRSFVTDLQLYKADADYGLERIPTPKNAKVHSGFLVATTVTSKGVHEAIEQVFKQFGRDFTISVVGHSLGGAIGILSSIELYDWLGEAFAKRIKVFTYGQPRVGNQIWADWVETLPFAKDIYRITHDKDIVPHLPPTLLSFRHHQDEIWINSKGTLLSCDDDKGEARNCANSVVALSVIDHLTGYFAVPFGPWC</sequence>
<feature type="domain" description="Fungal lipase-type" evidence="2">
    <location>
        <begin position="178"/>
        <end position="323"/>
    </location>
</feature>
<name>A0A507EH10_9FUNG</name>
<proteinExistence type="predicted"/>
<dbReference type="EMBL" id="QEAQ01000002">
    <property type="protein sequence ID" value="TPX62685.1"/>
    <property type="molecule type" value="Genomic_DNA"/>
</dbReference>
<dbReference type="PANTHER" id="PTHR45856:SF25">
    <property type="entry name" value="FUNGAL LIPASE-LIKE DOMAIN-CONTAINING PROTEIN"/>
    <property type="match status" value="1"/>
</dbReference>
<dbReference type="InterPro" id="IPR051218">
    <property type="entry name" value="Sec_MonoDiacylglyc_Lipase"/>
</dbReference>
<feature type="chain" id="PRO_5021322370" description="Fungal lipase-type domain-containing protein" evidence="1">
    <location>
        <begin position="21"/>
        <end position="380"/>
    </location>
</feature>
<dbReference type="GO" id="GO:0006629">
    <property type="term" value="P:lipid metabolic process"/>
    <property type="evidence" value="ECO:0007669"/>
    <property type="project" value="InterPro"/>
</dbReference>
<keyword evidence="1" id="KW-0732">Signal</keyword>
<dbReference type="InterPro" id="IPR029058">
    <property type="entry name" value="AB_hydrolase_fold"/>
</dbReference>
<evidence type="ECO:0000313" key="3">
    <source>
        <dbReference type="EMBL" id="TPX62685.1"/>
    </source>
</evidence>
<dbReference type="CDD" id="cd00519">
    <property type="entry name" value="Lipase_3"/>
    <property type="match status" value="1"/>
</dbReference>
<evidence type="ECO:0000259" key="2">
    <source>
        <dbReference type="Pfam" id="PF01764"/>
    </source>
</evidence>
<protein>
    <recommendedName>
        <fullName evidence="2">Fungal lipase-type domain-containing protein</fullName>
    </recommendedName>
</protein>
<evidence type="ECO:0000256" key="1">
    <source>
        <dbReference type="SAM" id="SignalP"/>
    </source>
</evidence>
<reference evidence="3 4" key="1">
    <citation type="journal article" date="2019" name="Sci. Rep.">
        <title>Comparative genomics of chytrid fungi reveal insights into the obligate biotrophic and pathogenic lifestyle of Synchytrium endobioticum.</title>
        <authorList>
            <person name="van de Vossenberg B.T.L.H."/>
            <person name="Warris S."/>
            <person name="Nguyen H.D.T."/>
            <person name="van Gent-Pelzer M.P.E."/>
            <person name="Joly D.L."/>
            <person name="van de Geest H.C."/>
            <person name="Bonants P.J.M."/>
            <person name="Smith D.S."/>
            <person name="Levesque C.A."/>
            <person name="van der Lee T.A.J."/>
        </authorList>
    </citation>
    <scope>NUCLEOTIDE SEQUENCE [LARGE SCALE GENOMIC DNA]</scope>
    <source>
        <strain evidence="3 4">CBS 809.83</strain>
    </source>
</reference>
<dbReference type="STRING" id="109895.A0A507EH10"/>
<comment type="caution">
    <text evidence="3">The sequence shown here is derived from an EMBL/GenBank/DDBJ whole genome shotgun (WGS) entry which is preliminary data.</text>
</comment>